<evidence type="ECO:0000313" key="1">
    <source>
        <dbReference type="EMBL" id="GAG80387.1"/>
    </source>
</evidence>
<sequence length="92" mass="9775">MQCQLPISVLPLLTYLAGHPDATEFGGIFPWTQESVPNHVPAPIVDPGSTIEFIPIALLSCKTTGPAIKNCLDAGAVELSDRECGDLCLSLR</sequence>
<name>X1BGS0_9ZZZZ</name>
<proteinExistence type="predicted"/>
<dbReference type="EMBL" id="BART01013724">
    <property type="protein sequence ID" value="GAG80387.1"/>
    <property type="molecule type" value="Genomic_DNA"/>
</dbReference>
<reference evidence="1" key="1">
    <citation type="journal article" date="2014" name="Front. Microbiol.">
        <title>High frequency of phylogenetically diverse reductive dehalogenase-homologous genes in deep subseafloor sedimentary metagenomes.</title>
        <authorList>
            <person name="Kawai M."/>
            <person name="Futagami T."/>
            <person name="Toyoda A."/>
            <person name="Takaki Y."/>
            <person name="Nishi S."/>
            <person name="Hori S."/>
            <person name="Arai W."/>
            <person name="Tsubouchi T."/>
            <person name="Morono Y."/>
            <person name="Uchiyama I."/>
            <person name="Ito T."/>
            <person name="Fujiyama A."/>
            <person name="Inagaki F."/>
            <person name="Takami H."/>
        </authorList>
    </citation>
    <scope>NUCLEOTIDE SEQUENCE</scope>
    <source>
        <strain evidence="1">Expedition CK06-06</strain>
    </source>
</reference>
<gene>
    <name evidence="1" type="ORF">S01H4_27886</name>
</gene>
<organism evidence="1">
    <name type="scientific">marine sediment metagenome</name>
    <dbReference type="NCBI Taxonomy" id="412755"/>
    <lineage>
        <taxon>unclassified sequences</taxon>
        <taxon>metagenomes</taxon>
        <taxon>ecological metagenomes</taxon>
    </lineage>
</organism>
<accession>X1BGS0</accession>
<dbReference type="AlphaFoldDB" id="X1BGS0"/>
<comment type="caution">
    <text evidence="1">The sequence shown here is derived from an EMBL/GenBank/DDBJ whole genome shotgun (WGS) entry which is preliminary data.</text>
</comment>
<protein>
    <submittedName>
        <fullName evidence="1">Uncharacterized protein</fullName>
    </submittedName>
</protein>